<organism evidence="2 3">
    <name type="scientific">Leifsonia shinshuensis</name>
    <dbReference type="NCBI Taxonomy" id="150026"/>
    <lineage>
        <taxon>Bacteria</taxon>
        <taxon>Bacillati</taxon>
        <taxon>Actinomycetota</taxon>
        <taxon>Actinomycetes</taxon>
        <taxon>Micrococcales</taxon>
        <taxon>Microbacteriaceae</taxon>
        <taxon>Leifsonia</taxon>
    </lineage>
</organism>
<evidence type="ECO:0000313" key="3">
    <source>
        <dbReference type="Proteomes" id="UP000515511"/>
    </source>
</evidence>
<evidence type="ECO:0000256" key="1">
    <source>
        <dbReference type="SAM" id="MobiDB-lite"/>
    </source>
</evidence>
<accession>A0A7G6YES5</accession>
<dbReference type="Proteomes" id="UP000515511">
    <property type="component" value="Chromosome"/>
</dbReference>
<dbReference type="AlphaFoldDB" id="A0A7G6YES5"/>
<gene>
    <name evidence="2" type="ORF">F1C12_18985</name>
</gene>
<dbReference type="CDD" id="cd08916">
    <property type="entry name" value="TrHb3_P"/>
    <property type="match status" value="1"/>
</dbReference>
<dbReference type="InterPro" id="IPR009050">
    <property type="entry name" value="Globin-like_sf"/>
</dbReference>
<dbReference type="Gene3D" id="1.10.490.10">
    <property type="entry name" value="Globins"/>
    <property type="match status" value="1"/>
</dbReference>
<reference evidence="3" key="1">
    <citation type="submission" date="2019-09" db="EMBL/GenBank/DDBJ databases">
        <title>Antimicrobial potential of Antarctic Bacteria.</title>
        <authorList>
            <person name="Benaud N."/>
            <person name="Edwards R.J."/>
            <person name="Ferrari B.C."/>
        </authorList>
    </citation>
    <scope>NUCLEOTIDE SEQUENCE [LARGE SCALE GENOMIC DNA]</scope>
    <source>
        <strain evidence="3">INR9</strain>
    </source>
</reference>
<dbReference type="SUPFAM" id="SSF46458">
    <property type="entry name" value="Globin-like"/>
    <property type="match status" value="1"/>
</dbReference>
<dbReference type="EMBL" id="CP043641">
    <property type="protein sequence ID" value="QNE36990.1"/>
    <property type="molecule type" value="Genomic_DNA"/>
</dbReference>
<proteinExistence type="predicted"/>
<dbReference type="InterPro" id="IPR012292">
    <property type="entry name" value="Globin/Proto"/>
</dbReference>
<dbReference type="GO" id="GO:0019825">
    <property type="term" value="F:oxygen binding"/>
    <property type="evidence" value="ECO:0007669"/>
    <property type="project" value="InterPro"/>
</dbReference>
<sequence length="159" mass="17878">MTCSHDPLEGSAYRWSVPHDLRSRDDVERLVVEFYRRAFADPLIGPIFTDIAHMDLGAHLPIMCDFWETVLFRAGVYRRNALQVHRDLHALTPLLPEHFDRWLLVWNGAVDDLFAGEKAQLAKVQADRIAGSIGRRLAGSSGSGFETIGTRPVPREGEA</sequence>
<dbReference type="GO" id="GO:0020037">
    <property type="term" value="F:heme binding"/>
    <property type="evidence" value="ECO:0007669"/>
    <property type="project" value="InterPro"/>
</dbReference>
<evidence type="ECO:0000313" key="2">
    <source>
        <dbReference type="EMBL" id="QNE36990.1"/>
    </source>
</evidence>
<feature type="region of interest" description="Disordered" evidence="1">
    <location>
        <begin position="140"/>
        <end position="159"/>
    </location>
</feature>
<name>A0A7G6YES5_9MICO</name>
<dbReference type="KEGG" id="lse:F1C12_18985"/>
<protein>
    <submittedName>
        <fullName evidence="2">Group III truncated hemoglobin</fullName>
    </submittedName>
</protein>